<sequence length="131" mass="13135">MSVSSTSRWLVLALSVASLTACGPEGDEGADEGGCCPPAVSVVVLDGSTGEPAAQGLVVCEGYGACTTGATGMQACGFGVNSGLYSLEVSAPGFDAQTLEVEVDDYGAFDEFGCYCAYAPRVITVSLVPSD</sequence>
<evidence type="ECO:0008006" key="4">
    <source>
        <dbReference type="Google" id="ProtNLM"/>
    </source>
</evidence>
<evidence type="ECO:0000256" key="1">
    <source>
        <dbReference type="SAM" id="SignalP"/>
    </source>
</evidence>
<reference evidence="2 3" key="1">
    <citation type="submission" date="2007-06" db="EMBL/GenBank/DDBJ databases">
        <authorList>
            <person name="Shimkets L."/>
            <person name="Ferriera S."/>
            <person name="Johnson J."/>
            <person name="Kravitz S."/>
            <person name="Beeson K."/>
            <person name="Sutton G."/>
            <person name="Rogers Y.-H."/>
            <person name="Friedman R."/>
            <person name="Frazier M."/>
            <person name="Venter J.C."/>
        </authorList>
    </citation>
    <scope>NUCLEOTIDE SEQUENCE [LARGE SCALE GENOMIC DNA]</scope>
    <source>
        <strain evidence="2 3">SIR-1</strain>
    </source>
</reference>
<dbReference type="EMBL" id="ABCS01000029">
    <property type="protein sequence ID" value="EDM78550.1"/>
    <property type="molecule type" value="Genomic_DNA"/>
</dbReference>
<proteinExistence type="predicted"/>
<name>A6G6C1_9BACT</name>
<accession>A6G6C1</accession>
<feature type="chain" id="PRO_5002695162" description="Carboxypeptidase regulatory-like domain-containing protein" evidence="1">
    <location>
        <begin position="24"/>
        <end position="131"/>
    </location>
</feature>
<comment type="caution">
    <text evidence="2">The sequence shown here is derived from an EMBL/GenBank/DDBJ whole genome shotgun (WGS) entry which is preliminary data.</text>
</comment>
<keyword evidence="1" id="KW-0732">Signal</keyword>
<evidence type="ECO:0000313" key="3">
    <source>
        <dbReference type="Proteomes" id="UP000005801"/>
    </source>
</evidence>
<gene>
    <name evidence="2" type="ORF">PPSIR1_14970</name>
</gene>
<evidence type="ECO:0000313" key="2">
    <source>
        <dbReference type="EMBL" id="EDM78550.1"/>
    </source>
</evidence>
<keyword evidence="3" id="KW-1185">Reference proteome</keyword>
<organism evidence="2 3">
    <name type="scientific">Plesiocystis pacifica SIR-1</name>
    <dbReference type="NCBI Taxonomy" id="391625"/>
    <lineage>
        <taxon>Bacteria</taxon>
        <taxon>Pseudomonadati</taxon>
        <taxon>Myxococcota</taxon>
        <taxon>Polyangia</taxon>
        <taxon>Nannocystales</taxon>
        <taxon>Nannocystaceae</taxon>
        <taxon>Plesiocystis</taxon>
    </lineage>
</organism>
<dbReference type="RefSeq" id="WP_006972270.1">
    <property type="nucleotide sequence ID" value="NZ_ABCS01000029.1"/>
</dbReference>
<dbReference type="AlphaFoldDB" id="A6G6C1"/>
<feature type="signal peptide" evidence="1">
    <location>
        <begin position="1"/>
        <end position="23"/>
    </location>
</feature>
<dbReference type="Proteomes" id="UP000005801">
    <property type="component" value="Unassembled WGS sequence"/>
</dbReference>
<protein>
    <recommendedName>
        <fullName evidence="4">Carboxypeptidase regulatory-like domain-containing protein</fullName>
    </recommendedName>
</protein>